<sequence>MSTEAKKEKKLRNYKIKKALLISGIALLAVQLVATVVFMVILSKVRIVPKDYVIMIDVLLVLILTVVTITQRWVLPGIITKIISLLLSVVLIVGSVYLNATYGAFKKATDINYTTTSINVYVRADSKYEKLEDVKSEEFGIMKSLDRENTDEVVNKIQTEIDTTVKTKEYDDVQSLVKALYDKEVNVIILGTSHLGILDSLDEFKNFKTFTKVIASYEMKKDIKNNDKKDDDYLNSDDVVTLYLSGIDVDGPPTENRNSDVNIIMTLNTRTGQILLLNTPRDYYVPTSVSNGEPDKLTHAGCYGIDCSVETLEMLYGINIDYYIKLNFTGFKSIIDSLHGVDVYSEFEFTSQNVKGYHFVQGYNHMDGEAALVFSRERYSFPTGDNQRGKNQMAVVNAVVKKLASSELLKNYTEVLDSISSSMVTDMSMDEIARLVDIQLKKNISWDIMQFAVTGSNGNLPCYSLKSPNYVMIPDDAVVEQAKTYLKKIHDNERVVIE</sequence>
<evidence type="ECO:0000313" key="4">
    <source>
        <dbReference type="EMBL" id="EFF69285.1"/>
    </source>
</evidence>
<keyword evidence="5" id="KW-1185">Reference proteome</keyword>
<keyword evidence="2" id="KW-0472">Membrane</keyword>
<evidence type="ECO:0000259" key="3">
    <source>
        <dbReference type="Pfam" id="PF03816"/>
    </source>
</evidence>
<dbReference type="GeneID" id="98919277"/>
<protein>
    <submittedName>
        <fullName evidence="4">Cell envelope-like function transcriptional attenuator common domain protein</fullName>
    </submittedName>
</protein>
<dbReference type="InterPro" id="IPR004474">
    <property type="entry name" value="LytR_CpsA_psr"/>
</dbReference>
<dbReference type="PANTHER" id="PTHR33392">
    <property type="entry name" value="POLYISOPRENYL-TEICHOIC ACID--PEPTIDOGLYCAN TEICHOIC ACID TRANSFERASE TAGU"/>
    <property type="match status" value="1"/>
</dbReference>
<evidence type="ECO:0000256" key="1">
    <source>
        <dbReference type="ARBA" id="ARBA00006068"/>
    </source>
</evidence>
<comment type="caution">
    <text evidence="4">The sequence shown here is derived from an EMBL/GenBank/DDBJ whole genome shotgun (WGS) entry which is preliminary data.</text>
</comment>
<dbReference type="STRING" id="45851.BHV86_02615"/>
<dbReference type="Gene3D" id="3.40.190.10">
    <property type="entry name" value="Periplasmic binding protein-like II"/>
    <property type="match status" value="1"/>
</dbReference>
<feature type="domain" description="Cell envelope-related transcriptional attenuator" evidence="3">
    <location>
        <begin position="258"/>
        <end position="404"/>
    </location>
</feature>
<feature type="transmembrane region" description="Helical" evidence="2">
    <location>
        <begin position="20"/>
        <end position="42"/>
    </location>
</feature>
<accession>D4RXC3</accession>
<evidence type="ECO:0000313" key="5">
    <source>
        <dbReference type="Proteomes" id="UP000006238"/>
    </source>
</evidence>
<gene>
    <name evidence="4" type="ORF">BUTYVIB_00474</name>
</gene>
<dbReference type="RefSeq" id="WP_005601333.1">
    <property type="nucleotide sequence ID" value="NZ_GG663520.1"/>
</dbReference>
<proteinExistence type="inferred from homology"/>
<feature type="transmembrane region" description="Helical" evidence="2">
    <location>
        <begin position="82"/>
        <end position="105"/>
    </location>
</feature>
<dbReference type="Proteomes" id="UP000006238">
    <property type="component" value="Unassembled WGS sequence"/>
</dbReference>
<dbReference type="AlphaFoldDB" id="D4RXC3"/>
<dbReference type="Gene3D" id="3.40.630.190">
    <property type="entry name" value="LCP protein"/>
    <property type="match status" value="1"/>
</dbReference>
<dbReference type="HOGENOM" id="CLU_016455_9_2_9"/>
<dbReference type="Pfam" id="PF03816">
    <property type="entry name" value="LytR_cpsA_psr"/>
    <property type="match status" value="1"/>
</dbReference>
<dbReference type="InterPro" id="IPR050922">
    <property type="entry name" value="LytR/CpsA/Psr_CW_biosynth"/>
</dbReference>
<dbReference type="NCBIfam" id="TIGR00350">
    <property type="entry name" value="lytR_cpsA_psr"/>
    <property type="match status" value="1"/>
</dbReference>
<organism evidence="4 5">
    <name type="scientific">Eshraghiella crossota DSM 2876</name>
    <dbReference type="NCBI Taxonomy" id="511680"/>
    <lineage>
        <taxon>Bacteria</taxon>
        <taxon>Bacillati</taxon>
        <taxon>Bacillota</taxon>
        <taxon>Clostridia</taxon>
        <taxon>Lachnospirales</taxon>
        <taxon>Lachnospiraceae</taxon>
        <taxon>Eshraghiella</taxon>
    </lineage>
</organism>
<evidence type="ECO:0000256" key="2">
    <source>
        <dbReference type="SAM" id="Phobius"/>
    </source>
</evidence>
<name>D4RXC3_9FIRM</name>
<dbReference type="EMBL" id="ABWN01000019">
    <property type="protein sequence ID" value="EFF69285.1"/>
    <property type="molecule type" value="Genomic_DNA"/>
</dbReference>
<keyword evidence="2" id="KW-1133">Transmembrane helix</keyword>
<dbReference type="eggNOG" id="COG1316">
    <property type="taxonomic scope" value="Bacteria"/>
</dbReference>
<keyword evidence="2" id="KW-0812">Transmembrane</keyword>
<reference evidence="4 5" key="1">
    <citation type="submission" date="2010-02" db="EMBL/GenBank/DDBJ databases">
        <authorList>
            <person name="Weinstock G."/>
            <person name="Sodergren E."/>
            <person name="Clifton S."/>
            <person name="Fulton L."/>
            <person name="Fulton B."/>
            <person name="Courtney L."/>
            <person name="Fronick C."/>
            <person name="Harrison M."/>
            <person name="Strong C."/>
            <person name="Farmer C."/>
            <person name="Delahaunty K."/>
            <person name="Markovic C."/>
            <person name="Hall O."/>
            <person name="Minx P."/>
            <person name="Tomlinson C."/>
            <person name="Mitreva M."/>
            <person name="Nelson J."/>
            <person name="Hou S."/>
            <person name="Wollam A."/>
            <person name="Pepin K.H."/>
            <person name="Johnson M."/>
            <person name="Bhonagiri V."/>
            <person name="Zhang X."/>
            <person name="Suruliraj S."/>
            <person name="Warren W."/>
            <person name="Chinwalla A."/>
            <person name="Mardis E.R."/>
            <person name="Wilson R.K."/>
        </authorList>
    </citation>
    <scope>NUCLEOTIDE SEQUENCE [LARGE SCALE GENOMIC DNA]</scope>
    <source>
        <strain evidence="4 5">DSM 2876</strain>
    </source>
</reference>
<feature type="transmembrane region" description="Helical" evidence="2">
    <location>
        <begin position="54"/>
        <end position="75"/>
    </location>
</feature>
<dbReference type="PANTHER" id="PTHR33392:SF6">
    <property type="entry name" value="POLYISOPRENYL-TEICHOIC ACID--PEPTIDOGLYCAN TEICHOIC ACID TRANSFERASE TAGU"/>
    <property type="match status" value="1"/>
</dbReference>
<comment type="similarity">
    <text evidence="1">Belongs to the LytR/CpsA/Psr (LCP) family.</text>
</comment>